<name>A0A1H4JG73_9MICO</name>
<keyword evidence="2" id="KW-1185">Reference proteome</keyword>
<organism evidence="1 2">
    <name type="scientific">Microbacterium hydrocarbonoxydans</name>
    <dbReference type="NCBI Taxonomy" id="273678"/>
    <lineage>
        <taxon>Bacteria</taxon>
        <taxon>Bacillati</taxon>
        <taxon>Actinomycetota</taxon>
        <taxon>Actinomycetes</taxon>
        <taxon>Micrococcales</taxon>
        <taxon>Microbacteriaceae</taxon>
        <taxon>Microbacterium</taxon>
    </lineage>
</organism>
<sequence>MHTTPALDRFLRGMEYPATRDDLLREAARDGLGSDDRAVLAQLPDQSFSAAWHIRYHLTRRALAEEFSPAASAALAAA</sequence>
<dbReference type="Proteomes" id="UP000183750">
    <property type="component" value="Unassembled WGS sequence"/>
</dbReference>
<dbReference type="OrthoDB" id="5116616at2"/>
<proteinExistence type="predicted"/>
<evidence type="ECO:0008006" key="3">
    <source>
        <dbReference type="Google" id="ProtNLM"/>
    </source>
</evidence>
<dbReference type="AlphaFoldDB" id="A0A1H4JG73"/>
<gene>
    <name evidence="1" type="ORF">SAMN04489807_0812</name>
</gene>
<evidence type="ECO:0000313" key="1">
    <source>
        <dbReference type="EMBL" id="SEB45304.1"/>
    </source>
</evidence>
<reference evidence="2" key="1">
    <citation type="submission" date="2016-10" db="EMBL/GenBank/DDBJ databases">
        <authorList>
            <person name="Varghese N."/>
            <person name="Submissions S."/>
        </authorList>
    </citation>
    <scope>NUCLEOTIDE SEQUENCE [LARGE SCALE GENOMIC DNA]</scope>
    <source>
        <strain evidence="2">DSM 16089</strain>
    </source>
</reference>
<dbReference type="InterPro" id="IPR021527">
    <property type="entry name" value="DUF2795"/>
</dbReference>
<dbReference type="RefSeq" id="WP_060928000.1">
    <property type="nucleotide sequence ID" value="NZ_FNSQ01000005.1"/>
</dbReference>
<evidence type="ECO:0000313" key="2">
    <source>
        <dbReference type="Proteomes" id="UP000183750"/>
    </source>
</evidence>
<accession>A0A1H4JG73</accession>
<dbReference type="EMBL" id="FNSQ01000005">
    <property type="protein sequence ID" value="SEB45304.1"/>
    <property type="molecule type" value="Genomic_DNA"/>
</dbReference>
<dbReference type="Pfam" id="PF11387">
    <property type="entry name" value="DUF2795"/>
    <property type="match status" value="1"/>
</dbReference>
<protein>
    <recommendedName>
        <fullName evidence="3">DUF2795 domain-containing protein</fullName>
    </recommendedName>
</protein>